<dbReference type="GO" id="GO:0005737">
    <property type="term" value="C:cytoplasm"/>
    <property type="evidence" value="ECO:0007669"/>
    <property type="project" value="UniProtKB-SubCell"/>
</dbReference>
<dbReference type="PANTHER" id="PTHR11528">
    <property type="entry name" value="HEAT SHOCK PROTEIN 90 FAMILY MEMBER"/>
    <property type="match status" value="1"/>
</dbReference>
<keyword evidence="6 10" id="KW-0346">Stress response</keyword>
<gene>
    <name evidence="10 15" type="primary">htpG</name>
    <name evidence="15" type="ORF">ENI96_15135</name>
</gene>
<dbReference type="GO" id="GO:0051082">
    <property type="term" value="F:unfolded protein binding"/>
    <property type="evidence" value="ECO:0007669"/>
    <property type="project" value="UniProtKB-UniRule"/>
</dbReference>
<accession>A0A831RRF8</accession>
<dbReference type="PRINTS" id="PR00775">
    <property type="entry name" value="HEATSHOCK90"/>
</dbReference>
<feature type="domain" description="Histidine kinase/HSP90-like ATPase" evidence="14">
    <location>
        <begin position="30"/>
        <end position="187"/>
    </location>
</feature>
<feature type="compositionally biased region" description="Basic residues" evidence="13">
    <location>
        <begin position="640"/>
        <end position="658"/>
    </location>
</feature>
<evidence type="ECO:0000256" key="10">
    <source>
        <dbReference type="HAMAP-Rule" id="MF_00505"/>
    </source>
</evidence>
<keyword evidence="5 10" id="KW-0067">ATP-binding</keyword>
<dbReference type="FunFam" id="3.40.50.11260:FF:000005">
    <property type="entry name" value="Heat shock protein 90"/>
    <property type="match status" value="1"/>
</dbReference>
<evidence type="ECO:0000256" key="12">
    <source>
        <dbReference type="SAM" id="Coils"/>
    </source>
</evidence>
<feature type="region of interest" description="Disordered" evidence="13">
    <location>
        <begin position="634"/>
        <end position="675"/>
    </location>
</feature>
<dbReference type="FunFam" id="3.30.565.10:FF:000009">
    <property type="entry name" value="Molecular chaperone HtpG"/>
    <property type="match status" value="1"/>
</dbReference>
<feature type="binding site" evidence="11">
    <location>
        <position position="88"/>
    </location>
    <ligand>
        <name>ATP</name>
        <dbReference type="ChEBI" id="CHEBI:30616"/>
    </ligand>
</feature>
<evidence type="ECO:0000256" key="9">
    <source>
        <dbReference type="ARBA" id="ARBA00070675"/>
    </source>
</evidence>
<name>A0A831RRF8_9GAMM</name>
<dbReference type="InterPro" id="IPR020568">
    <property type="entry name" value="Ribosomal_Su5_D2-typ_SF"/>
</dbReference>
<dbReference type="Gene3D" id="3.30.230.80">
    <property type="match status" value="1"/>
</dbReference>
<dbReference type="PIRSF" id="PIRSF002583">
    <property type="entry name" value="Hsp90"/>
    <property type="match status" value="1"/>
</dbReference>
<dbReference type="HAMAP" id="MF_00505">
    <property type="entry name" value="HSP90"/>
    <property type="match status" value="1"/>
</dbReference>
<proteinExistence type="inferred from homology"/>
<dbReference type="GO" id="GO:0016887">
    <property type="term" value="F:ATP hydrolysis activity"/>
    <property type="evidence" value="ECO:0007669"/>
    <property type="project" value="InterPro"/>
</dbReference>
<feature type="binding site" evidence="11">
    <location>
        <position position="96"/>
    </location>
    <ligand>
        <name>ATP</name>
        <dbReference type="ChEBI" id="CHEBI:30616"/>
    </ligand>
</feature>
<protein>
    <recommendedName>
        <fullName evidence="9 10">Chaperone protein HtpG</fullName>
    </recommendedName>
    <alternativeName>
        <fullName evidence="10">Heat shock protein HtpG</fullName>
    </alternativeName>
    <alternativeName>
        <fullName evidence="10">High temperature protein G</fullName>
    </alternativeName>
</protein>
<dbReference type="InterPro" id="IPR037196">
    <property type="entry name" value="HSP90_C"/>
</dbReference>
<feature type="binding site" evidence="11">
    <location>
        <position position="344"/>
    </location>
    <ligand>
        <name>ATP</name>
        <dbReference type="ChEBI" id="CHEBI:30616"/>
    </ligand>
</feature>
<keyword evidence="3 10" id="KW-0963">Cytoplasm</keyword>
<evidence type="ECO:0000256" key="5">
    <source>
        <dbReference type="ARBA" id="ARBA00022840"/>
    </source>
</evidence>
<dbReference type="NCBIfam" id="NF003555">
    <property type="entry name" value="PRK05218.1"/>
    <property type="match status" value="1"/>
</dbReference>
<dbReference type="SUPFAM" id="SSF54211">
    <property type="entry name" value="Ribosomal protein S5 domain 2-like"/>
    <property type="match status" value="1"/>
</dbReference>
<evidence type="ECO:0000256" key="1">
    <source>
        <dbReference type="ARBA" id="ARBA00004496"/>
    </source>
</evidence>
<dbReference type="InterPro" id="IPR019805">
    <property type="entry name" value="Heat_shock_protein_90_CS"/>
</dbReference>
<dbReference type="Proteomes" id="UP000886251">
    <property type="component" value="Unassembled WGS sequence"/>
</dbReference>
<keyword evidence="12" id="KW-0175">Coiled coil</keyword>
<organism evidence="15">
    <name type="scientific">Sedimenticola thiotaurini</name>
    <dbReference type="NCBI Taxonomy" id="1543721"/>
    <lineage>
        <taxon>Bacteria</taxon>
        <taxon>Pseudomonadati</taxon>
        <taxon>Pseudomonadota</taxon>
        <taxon>Gammaproteobacteria</taxon>
        <taxon>Chromatiales</taxon>
        <taxon>Sedimenticolaceae</taxon>
        <taxon>Sedimenticola</taxon>
    </lineage>
</organism>
<dbReference type="Gene3D" id="3.30.565.10">
    <property type="entry name" value="Histidine kinase-like ATPase, C-terminal domain"/>
    <property type="match status" value="1"/>
</dbReference>
<keyword evidence="4 10" id="KW-0547">Nucleotide-binding</keyword>
<evidence type="ECO:0000256" key="4">
    <source>
        <dbReference type="ARBA" id="ARBA00022741"/>
    </source>
</evidence>
<dbReference type="InterPro" id="IPR001404">
    <property type="entry name" value="Hsp90_fam"/>
</dbReference>
<feature type="binding site" evidence="11">
    <location>
        <begin position="103"/>
        <end position="104"/>
    </location>
    <ligand>
        <name>ATP</name>
        <dbReference type="ChEBI" id="CHEBI:30616"/>
    </ligand>
</feature>
<reference evidence="15" key="1">
    <citation type="journal article" date="2020" name="mSystems">
        <title>Genome- and Community-Level Interaction Insights into Carbon Utilization and Element Cycling Functions of Hydrothermarchaeota in Hydrothermal Sediment.</title>
        <authorList>
            <person name="Zhou Z."/>
            <person name="Liu Y."/>
            <person name="Xu W."/>
            <person name="Pan J."/>
            <person name="Luo Z.H."/>
            <person name="Li M."/>
        </authorList>
    </citation>
    <scope>NUCLEOTIDE SEQUENCE [LARGE SCALE GENOMIC DNA]</scope>
    <source>
        <strain evidence="15">HyVt-443</strain>
    </source>
</reference>
<dbReference type="AlphaFoldDB" id="A0A831RRF8"/>
<comment type="subunit">
    <text evidence="10">Homodimer.</text>
</comment>
<dbReference type="Gene3D" id="1.20.120.790">
    <property type="entry name" value="Heat shock protein 90, C-terminal domain"/>
    <property type="match status" value="1"/>
</dbReference>
<evidence type="ECO:0000256" key="2">
    <source>
        <dbReference type="ARBA" id="ARBA00008239"/>
    </source>
</evidence>
<feature type="coiled-coil region" evidence="12">
    <location>
        <begin position="496"/>
        <end position="530"/>
    </location>
</feature>
<feature type="binding site" evidence="11">
    <location>
        <begin position="125"/>
        <end position="130"/>
    </location>
    <ligand>
        <name>ATP</name>
        <dbReference type="ChEBI" id="CHEBI:30616"/>
    </ligand>
</feature>
<comment type="similarity">
    <text evidence="2 10">Belongs to the heat shock protein 90 family.</text>
</comment>
<dbReference type="InterPro" id="IPR003594">
    <property type="entry name" value="HATPase_dom"/>
</dbReference>
<evidence type="ECO:0000256" key="3">
    <source>
        <dbReference type="ARBA" id="ARBA00022490"/>
    </source>
</evidence>
<dbReference type="FunFam" id="3.30.230.80:FF:000002">
    <property type="entry name" value="Molecular chaperone HtpG"/>
    <property type="match status" value="1"/>
</dbReference>
<evidence type="ECO:0000256" key="7">
    <source>
        <dbReference type="ARBA" id="ARBA00023186"/>
    </source>
</evidence>
<feature type="binding site" evidence="11">
    <location>
        <position position="37"/>
    </location>
    <ligand>
        <name>ATP</name>
        <dbReference type="ChEBI" id="CHEBI:30616"/>
    </ligand>
</feature>
<feature type="region of interest" description="A; substrate-binding" evidence="10">
    <location>
        <begin position="1"/>
        <end position="344"/>
    </location>
</feature>
<dbReference type="EMBL" id="DRKP01000190">
    <property type="protein sequence ID" value="HEB97755.1"/>
    <property type="molecule type" value="Genomic_DNA"/>
</dbReference>
<comment type="caution">
    <text evidence="15">The sequence shown here is derived from an EMBL/GenBank/DDBJ whole genome shotgun (WGS) entry which is preliminary data.</text>
</comment>
<dbReference type="GO" id="GO:0140662">
    <property type="term" value="F:ATP-dependent protein folding chaperone"/>
    <property type="evidence" value="ECO:0007669"/>
    <property type="project" value="InterPro"/>
</dbReference>
<feature type="binding site" evidence="11">
    <location>
        <position position="177"/>
    </location>
    <ligand>
        <name>ATP</name>
        <dbReference type="ChEBI" id="CHEBI:30616"/>
    </ligand>
</feature>
<evidence type="ECO:0000256" key="11">
    <source>
        <dbReference type="PIRSR" id="PIRSR002583-1"/>
    </source>
</evidence>
<dbReference type="SUPFAM" id="SSF110942">
    <property type="entry name" value="HSP90 C-terminal domain"/>
    <property type="match status" value="1"/>
</dbReference>
<comment type="subcellular location">
    <subcellularLocation>
        <location evidence="1 10">Cytoplasm</location>
    </subcellularLocation>
</comment>
<dbReference type="SUPFAM" id="SSF55874">
    <property type="entry name" value="ATPase domain of HSP90 chaperone/DNA topoisomerase II/histidine kinase"/>
    <property type="match status" value="1"/>
</dbReference>
<dbReference type="InterPro" id="IPR036890">
    <property type="entry name" value="HATPase_C_sf"/>
</dbReference>
<evidence type="ECO:0000313" key="15">
    <source>
        <dbReference type="EMBL" id="HEB97755.1"/>
    </source>
</evidence>
<keyword evidence="7 10" id="KW-0143">Chaperone</keyword>
<feature type="region of interest" description="C" evidence="10">
    <location>
        <begin position="562"/>
        <end position="675"/>
    </location>
</feature>
<feature type="binding site" evidence="11">
    <location>
        <position position="83"/>
    </location>
    <ligand>
        <name>ATP</name>
        <dbReference type="ChEBI" id="CHEBI:30616"/>
    </ligand>
</feature>
<dbReference type="Pfam" id="PF00183">
    <property type="entry name" value="HSP90"/>
    <property type="match status" value="1"/>
</dbReference>
<comment type="function">
    <text evidence="8 10">Molecular chaperone. Has ATPase activity.</text>
</comment>
<dbReference type="SMART" id="SM00387">
    <property type="entry name" value="HATPase_c"/>
    <property type="match status" value="1"/>
</dbReference>
<dbReference type="Gene3D" id="3.40.50.11260">
    <property type="match status" value="1"/>
</dbReference>
<dbReference type="GO" id="GO:0005524">
    <property type="term" value="F:ATP binding"/>
    <property type="evidence" value="ECO:0007669"/>
    <property type="project" value="UniProtKB-UniRule"/>
</dbReference>
<comment type="caution">
    <text evidence="10">Lacks conserved residue(s) required for the propagation of feature annotation.</text>
</comment>
<dbReference type="Pfam" id="PF13589">
    <property type="entry name" value="HATPase_c_3"/>
    <property type="match status" value="1"/>
</dbReference>
<dbReference type="InterPro" id="IPR020575">
    <property type="entry name" value="Hsp90_N"/>
</dbReference>
<sequence length="675" mass="76570">MTVDAHKETMEFQAEVSQILNLVIRSLYSNKEIFLRELISNASDAAEKLRFEALTDDALYEDDPNLRIRISVDREKRTITVSDNGIGMSRQEVMENIGTIANSGTRRFLESLTGDQAQDSQIIGQFGVGFYSAFIVADRVTLTTRRAGLGPEHGVRWESTGEGAYTIETVEKAGRGTDVTLHLKEEEDEFLEPYRLRSIIGKFSDYVSIPVEMPKARPEAEEEKEESGETEWEQVNKGTALWMRNKSEISDDEYKEFYKSIAHDFEDPLTWIHNRVEGSNEYTSLLFIPGHAPFDLWDREQKHGVKLYVRRVFIMDEADKLMPHYLRFVKGVVDSDDLPLNVSRELLQHNRKIDSIRSANVKRVLGALEKLARDDAEKYQTFWKEFGNVMKEGPAEDFANREKIAGLLRFASTKSEGEAQTVSLDDYIERMHEKQEKIYYITADSHAAALHSPHLEVFRKKDVEVLLLSDRVDEWLVSHLTEYKGKHLQSVAKGQLDLTELEDKEAQEQLQQQAEEHKALLERIKETLGERVQEVRVSTRLTDSPACLVVGEYDMSPNLARVLKQMGQKAPETKPVLEINLTHPLVERLEAEQDETLFGDLAWILFDQAALAEGGQLDDPASFVRRLNKLVLNQPAPARRGGRKKGAAGKTAGRKKKKSTDEQVSSDSEGGNGGD</sequence>
<evidence type="ECO:0000256" key="8">
    <source>
        <dbReference type="ARBA" id="ARBA00058590"/>
    </source>
</evidence>
<evidence type="ECO:0000259" key="14">
    <source>
        <dbReference type="SMART" id="SM00387"/>
    </source>
</evidence>
<evidence type="ECO:0000256" key="6">
    <source>
        <dbReference type="ARBA" id="ARBA00023016"/>
    </source>
</evidence>
<feature type="binding site" evidence="11">
    <location>
        <position position="41"/>
    </location>
    <ligand>
        <name>ATP</name>
        <dbReference type="ChEBI" id="CHEBI:30616"/>
    </ligand>
</feature>
<dbReference type="PROSITE" id="PS00298">
    <property type="entry name" value="HSP90"/>
    <property type="match status" value="1"/>
</dbReference>
<evidence type="ECO:0000256" key="13">
    <source>
        <dbReference type="SAM" id="MobiDB-lite"/>
    </source>
</evidence>
<dbReference type="CDD" id="cd16927">
    <property type="entry name" value="HATPase_Hsp90-like"/>
    <property type="match status" value="1"/>
</dbReference>